<reference evidence="1 2" key="1">
    <citation type="journal article" date="2015" name="Genome Announc.">
        <title>Expanding the biotechnology potential of lactobacilli through comparative genomics of 213 strains and associated genera.</title>
        <authorList>
            <person name="Sun Z."/>
            <person name="Harris H.M."/>
            <person name="McCann A."/>
            <person name="Guo C."/>
            <person name="Argimon S."/>
            <person name="Zhang W."/>
            <person name="Yang X."/>
            <person name="Jeffery I.B."/>
            <person name="Cooney J.C."/>
            <person name="Kagawa T.F."/>
            <person name="Liu W."/>
            <person name="Song Y."/>
            <person name="Salvetti E."/>
            <person name="Wrobel A."/>
            <person name="Rasinkangas P."/>
            <person name="Parkhill J."/>
            <person name="Rea M.C."/>
            <person name="O'Sullivan O."/>
            <person name="Ritari J."/>
            <person name="Douillard F.P."/>
            <person name="Paul Ross R."/>
            <person name="Yang R."/>
            <person name="Briner A.E."/>
            <person name="Felis G.E."/>
            <person name="de Vos W.M."/>
            <person name="Barrangou R."/>
            <person name="Klaenhammer T.R."/>
            <person name="Caufield P.W."/>
            <person name="Cui Y."/>
            <person name="Zhang H."/>
            <person name="O'Toole P.W."/>
        </authorList>
    </citation>
    <scope>NUCLEOTIDE SEQUENCE [LARGE SCALE GENOMIC DNA]</scope>
    <source>
        <strain evidence="1 2">DSM 20014</strain>
    </source>
</reference>
<dbReference type="Proteomes" id="UP000051673">
    <property type="component" value="Unassembled WGS sequence"/>
</dbReference>
<dbReference type="SUPFAM" id="SSF53335">
    <property type="entry name" value="S-adenosyl-L-methionine-dependent methyltransferases"/>
    <property type="match status" value="1"/>
</dbReference>
<evidence type="ECO:0000313" key="1">
    <source>
        <dbReference type="EMBL" id="KRN77311.1"/>
    </source>
</evidence>
<name>A0A0R2JJ59_9LACO</name>
<dbReference type="GO" id="GO:0008168">
    <property type="term" value="F:methyltransferase activity"/>
    <property type="evidence" value="ECO:0007669"/>
    <property type="project" value="UniProtKB-KW"/>
</dbReference>
<gene>
    <name evidence="1" type="ORF">IV67_GL001666</name>
</gene>
<organism evidence="1 2">
    <name type="scientific">Weissella minor</name>
    <dbReference type="NCBI Taxonomy" id="1620"/>
    <lineage>
        <taxon>Bacteria</taxon>
        <taxon>Bacillati</taxon>
        <taxon>Bacillota</taxon>
        <taxon>Bacilli</taxon>
        <taxon>Lactobacillales</taxon>
        <taxon>Lactobacillaceae</taxon>
        <taxon>Weissella</taxon>
    </lineage>
</organism>
<dbReference type="Gene3D" id="3.40.50.150">
    <property type="entry name" value="Vaccinia Virus protein VP39"/>
    <property type="match status" value="1"/>
</dbReference>
<keyword evidence="2" id="KW-1185">Reference proteome</keyword>
<dbReference type="InterPro" id="IPR029063">
    <property type="entry name" value="SAM-dependent_MTases_sf"/>
</dbReference>
<protein>
    <submittedName>
        <fullName evidence="1">rRNA methylase</fullName>
    </submittedName>
</protein>
<sequence length="170" mass="18741">MRAIQNLAQLTLDEYLHVGDIAIDGSIKRGDITRFLASRVGDKGKVLAFSNQKKEIDDVATSLFLSGLHERVDLISKDFTGIPAYFDPTQPIGAALFQIDAATDQEALLNVIKPLLMALKDQGMILLIANDATELDILEDYAKTLPEKAYGVQKFSDLLSKDHAILIQRL</sequence>
<comment type="caution">
    <text evidence="1">The sequence shown here is derived from an EMBL/GenBank/DDBJ whole genome shotgun (WGS) entry which is preliminary data.</text>
</comment>
<accession>A0A0R2JJ59</accession>
<dbReference type="STRING" id="1620.IV67_GL001666"/>
<dbReference type="OrthoDB" id="9792989at2"/>
<keyword evidence="1" id="KW-0489">Methyltransferase</keyword>
<dbReference type="EMBL" id="JQCD01000021">
    <property type="protein sequence ID" value="KRN77311.1"/>
    <property type="molecule type" value="Genomic_DNA"/>
</dbReference>
<dbReference type="AlphaFoldDB" id="A0A0R2JJ59"/>
<dbReference type="RefSeq" id="WP_057786822.1">
    <property type="nucleotide sequence ID" value="NZ_JQCD01000021.1"/>
</dbReference>
<evidence type="ECO:0000313" key="2">
    <source>
        <dbReference type="Proteomes" id="UP000051673"/>
    </source>
</evidence>
<proteinExistence type="predicted"/>
<dbReference type="GO" id="GO:0032259">
    <property type="term" value="P:methylation"/>
    <property type="evidence" value="ECO:0007669"/>
    <property type="project" value="UniProtKB-KW"/>
</dbReference>
<keyword evidence="1" id="KW-0808">Transferase</keyword>
<dbReference type="PATRIC" id="fig|1620.3.peg.1703"/>